<evidence type="ECO:0000313" key="2">
    <source>
        <dbReference type="Proteomes" id="UP000244005"/>
    </source>
</evidence>
<protein>
    <submittedName>
        <fullName evidence="1">Uncharacterized protein</fullName>
    </submittedName>
</protein>
<dbReference type="Gramene" id="Mp8g07670.1">
    <property type="protein sequence ID" value="Mp8g07670.1.cds1"/>
    <property type="gene ID" value="Mp8g07670"/>
</dbReference>
<proteinExistence type="predicted"/>
<accession>A0A2R6XI38</accession>
<name>A0A2R6XI38_MARPO</name>
<organism evidence="1 2">
    <name type="scientific">Marchantia polymorpha</name>
    <name type="common">Common liverwort</name>
    <name type="synonym">Marchantia aquatica</name>
    <dbReference type="NCBI Taxonomy" id="3197"/>
    <lineage>
        <taxon>Eukaryota</taxon>
        <taxon>Viridiplantae</taxon>
        <taxon>Streptophyta</taxon>
        <taxon>Embryophyta</taxon>
        <taxon>Marchantiophyta</taxon>
        <taxon>Marchantiopsida</taxon>
        <taxon>Marchantiidae</taxon>
        <taxon>Marchantiales</taxon>
        <taxon>Marchantiaceae</taxon>
        <taxon>Marchantia</taxon>
    </lineage>
</organism>
<reference evidence="2" key="1">
    <citation type="journal article" date="2017" name="Cell">
        <title>Insights into land plant evolution garnered from the Marchantia polymorpha genome.</title>
        <authorList>
            <person name="Bowman J.L."/>
            <person name="Kohchi T."/>
            <person name="Yamato K.T."/>
            <person name="Jenkins J."/>
            <person name="Shu S."/>
            <person name="Ishizaki K."/>
            <person name="Yamaoka S."/>
            <person name="Nishihama R."/>
            <person name="Nakamura Y."/>
            <person name="Berger F."/>
            <person name="Adam C."/>
            <person name="Aki S.S."/>
            <person name="Althoff F."/>
            <person name="Araki T."/>
            <person name="Arteaga-Vazquez M.A."/>
            <person name="Balasubrmanian S."/>
            <person name="Barry K."/>
            <person name="Bauer D."/>
            <person name="Boehm C.R."/>
            <person name="Briginshaw L."/>
            <person name="Caballero-Perez J."/>
            <person name="Catarino B."/>
            <person name="Chen F."/>
            <person name="Chiyoda S."/>
            <person name="Chovatia M."/>
            <person name="Davies K.M."/>
            <person name="Delmans M."/>
            <person name="Demura T."/>
            <person name="Dierschke T."/>
            <person name="Dolan L."/>
            <person name="Dorantes-Acosta A.E."/>
            <person name="Eklund D.M."/>
            <person name="Florent S.N."/>
            <person name="Flores-Sandoval E."/>
            <person name="Fujiyama A."/>
            <person name="Fukuzawa H."/>
            <person name="Galik B."/>
            <person name="Grimanelli D."/>
            <person name="Grimwood J."/>
            <person name="Grossniklaus U."/>
            <person name="Hamada T."/>
            <person name="Haseloff J."/>
            <person name="Hetherington A.J."/>
            <person name="Higo A."/>
            <person name="Hirakawa Y."/>
            <person name="Hundley H.N."/>
            <person name="Ikeda Y."/>
            <person name="Inoue K."/>
            <person name="Inoue S.I."/>
            <person name="Ishida S."/>
            <person name="Jia Q."/>
            <person name="Kakita M."/>
            <person name="Kanazawa T."/>
            <person name="Kawai Y."/>
            <person name="Kawashima T."/>
            <person name="Kennedy M."/>
            <person name="Kinose K."/>
            <person name="Kinoshita T."/>
            <person name="Kohara Y."/>
            <person name="Koide E."/>
            <person name="Komatsu K."/>
            <person name="Kopischke S."/>
            <person name="Kubo M."/>
            <person name="Kyozuka J."/>
            <person name="Lagercrantz U."/>
            <person name="Lin S.S."/>
            <person name="Lindquist E."/>
            <person name="Lipzen A.M."/>
            <person name="Lu C.W."/>
            <person name="De Luna E."/>
            <person name="Martienssen R.A."/>
            <person name="Minamino N."/>
            <person name="Mizutani M."/>
            <person name="Mizutani M."/>
            <person name="Mochizuki N."/>
            <person name="Monte I."/>
            <person name="Mosher R."/>
            <person name="Nagasaki H."/>
            <person name="Nakagami H."/>
            <person name="Naramoto S."/>
            <person name="Nishitani K."/>
            <person name="Ohtani M."/>
            <person name="Okamoto T."/>
            <person name="Okumura M."/>
            <person name="Phillips J."/>
            <person name="Pollak B."/>
            <person name="Reinders A."/>
            <person name="Rovekamp M."/>
            <person name="Sano R."/>
            <person name="Sawa S."/>
            <person name="Schmid M.W."/>
            <person name="Shirakawa M."/>
            <person name="Solano R."/>
            <person name="Spunde A."/>
            <person name="Suetsugu N."/>
            <person name="Sugano S."/>
            <person name="Sugiyama A."/>
            <person name="Sun R."/>
            <person name="Suzuki Y."/>
            <person name="Takenaka M."/>
            <person name="Takezawa D."/>
            <person name="Tomogane H."/>
            <person name="Tsuzuki M."/>
            <person name="Ueda T."/>
            <person name="Umeda M."/>
            <person name="Ward J.M."/>
            <person name="Watanabe Y."/>
            <person name="Yazaki K."/>
            <person name="Yokoyama R."/>
            <person name="Yoshitake Y."/>
            <person name="Yotsui I."/>
            <person name="Zachgo S."/>
            <person name="Schmutz J."/>
        </authorList>
    </citation>
    <scope>NUCLEOTIDE SEQUENCE [LARGE SCALE GENOMIC DNA]</scope>
    <source>
        <strain evidence="2">Tak-1</strain>
    </source>
</reference>
<gene>
    <name evidence="1" type="ORF">MARPO_0013s0028</name>
</gene>
<dbReference type="Proteomes" id="UP000244005">
    <property type="component" value="Unassembled WGS sequence"/>
</dbReference>
<keyword evidence="2" id="KW-1185">Reference proteome</keyword>
<dbReference type="EMBL" id="KZ772685">
    <property type="protein sequence ID" value="PTQ45770.1"/>
    <property type="molecule type" value="Genomic_DNA"/>
</dbReference>
<dbReference type="AlphaFoldDB" id="A0A2R6XI38"/>
<sequence>MLLRTKIEFDILSHDISILSLWCVGCRCQLGSYNILLQRTQYLSLAKRRLKFMCHRLRHLEFASMQN</sequence>
<evidence type="ECO:0000313" key="1">
    <source>
        <dbReference type="EMBL" id="PTQ45770.1"/>
    </source>
</evidence>